<gene>
    <name evidence="2" type="ORF">F2Q69_00061887</name>
</gene>
<feature type="region of interest" description="Disordered" evidence="1">
    <location>
        <begin position="1"/>
        <end position="50"/>
    </location>
</feature>
<dbReference type="Proteomes" id="UP000712600">
    <property type="component" value="Unassembled WGS sequence"/>
</dbReference>
<evidence type="ECO:0000256" key="1">
    <source>
        <dbReference type="SAM" id="MobiDB-lite"/>
    </source>
</evidence>
<dbReference type="EMBL" id="QGKX02000095">
    <property type="protein sequence ID" value="KAF3573236.1"/>
    <property type="molecule type" value="Genomic_DNA"/>
</dbReference>
<proteinExistence type="predicted"/>
<evidence type="ECO:0000313" key="2">
    <source>
        <dbReference type="EMBL" id="KAF3573236.1"/>
    </source>
</evidence>
<evidence type="ECO:0000313" key="3">
    <source>
        <dbReference type="Proteomes" id="UP000712600"/>
    </source>
</evidence>
<accession>A0A8S9RKL6</accession>
<feature type="compositionally biased region" description="Basic and acidic residues" evidence="1">
    <location>
        <begin position="14"/>
        <end position="42"/>
    </location>
</feature>
<dbReference type="AlphaFoldDB" id="A0A8S9RKL6"/>
<feature type="compositionally biased region" description="Polar residues" evidence="1">
    <location>
        <begin position="1"/>
        <end position="13"/>
    </location>
</feature>
<protein>
    <submittedName>
        <fullName evidence="2">Uncharacterized protein</fullName>
    </submittedName>
</protein>
<comment type="caution">
    <text evidence="2">The sequence shown here is derived from an EMBL/GenBank/DDBJ whole genome shotgun (WGS) entry which is preliminary data.</text>
</comment>
<reference evidence="2" key="1">
    <citation type="submission" date="2019-12" db="EMBL/GenBank/DDBJ databases">
        <title>Genome sequencing and annotation of Brassica cretica.</title>
        <authorList>
            <person name="Studholme D.J."/>
            <person name="Sarris P."/>
        </authorList>
    </citation>
    <scope>NUCLEOTIDE SEQUENCE</scope>
    <source>
        <strain evidence="2">PFS-109/04</strain>
        <tissue evidence="2">Leaf</tissue>
    </source>
</reference>
<name>A0A8S9RKL6_BRACR</name>
<sequence>MGTSQIQEDQITDSQRETEAKKKIHTEEELERKKTKDVKEVREEDFDPTSSTLINKKPGFYGSIKPTKSDHFKIVVHSLQSLNFSLMGVLELFRALS</sequence>
<organism evidence="2 3">
    <name type="scientific">Brassica cretica</name>
    <name type="common">Mustard</name>
    <dbReference type="NCBI Taxonomy" id="69181"/>
    <lineage>
        <taxon>Eukaryota</taxon>
        <taxon>Viridiplantae</taxon>
        <taxon>Streptophyta</taxon>
        <taxon>Embryophyta</taxon>
        <taxon>Tracheophyta</taxon>
        <taxon>Spermatophyta</taxon>
        <taxon>Magnoliopsida</taxon>
        <taxon>eudicotyledons</taxon>
        <taxon>Gunneridae</taxon>
        <taxon>Pentapetalae</taxon>
        <taxon>rosids</taxon>
        <taxon>malvids</taxon>
        <taxon>Brassicales</taxon>
        <taxon>Brassicaceae</taxon>
        <taxon>Brassiceae</taxon>
        <taxon>Brassica</taxon>
    </lineage>
</organism>